<evidence type="ECO:0000313" key="2">
    <source>
        <dbReference type="EMBL" id="KAH3838868.1"/>
    </source>
</evidence>
<reference evidence="2" key="1">
    <citation type="journal article" date="2019" name="bioRxiv">
        <title>The Genome of the Zebra Mussel, Dreissena polymorpha: A Resource for Invasive Species Research.</title>
        <authorList>
            <person name="McCartney M.A."/>
            <person name="Auch B."/>
            <person name="Kono T."/>
            <person name="Mallez S."/>
            <person name="Zhang Y."/>
            <person name="Obille A."/>
            <person name="Becker A."/>
            <person name="Abrahante J.E."/>
            <person name="Garbe J."/>
            <person name="Badalamenti J.P."/>
            <person name="Herman A."/>
            <person name="Mangelson H."/>
            <person name="Liachko I."/>
            <person name="Sullivan S."/>
            <person name="Sone E.D."/>
            <person name="Koren S."/>
            <person name="Silverstein K.A.T."/>
            <person name="Beckman K.B."/>
            <person name="Gohl D.M."/>
        </authorList>
    </citation>
    <scope>NUCLEOTIDE SEQUENCE</scope>
    <source>
        <strain evidence="2">Duluth1</strain>
        <tissue evidence="2">Whole animal</tissue>
    </source>
</reference>
<evidence type="ECO:0000256" key="1">
    <source>
        <dbReference type="SAM" id="MobiDB-lite"/>
    </source>
</evidence>
<feature type="compositionally biased region" description="Polar residues" evidence="1">
    <location>
        <begin position="138"/>
        <end position="169"/>
    </location>
</feature>
<evidence type="ECO:0000313" key="3">
    <source>
        <dbReference type="Proteomes" id="UP000828390"/>
    </source>
</evidence>
<gene>
    <name evidence="2" type="ORF">DPMN_112285</name>
</gene>
<feature type="region of interest" description="Disordered" evidence="1">
    <location>
        <begin position="89"/>
        <end position="178"/>
    </location>
</feature>
<comment type="caution">
    <text evidence="2">The sequence shown here is derived from an EMBL/GenBank/DDBJ whole genome shotgun (WGS) entry which is preliminary data.</text>
</comment>
<dbReference type="EMBL" id="JAIWYP010000004">
    <property type="protein sequence ID" value="KAH3838868.1"/>
    <property type="molecule type" value="Genomic_DNA"/>
</dbReference>
<feature type="compositionally biased region" description="Basic and acidic residues" evidence="1">
    <location>
        <begin position="53"/>
        <end position="67"/>
    </location>
</feature>
<feature type="compositionally biased region" description="Polar residues" evidence="1">
    <location>
        <begin position="89"/>
        <end position="119"/>
    </location>
</feature>
<organism evidence="2 3">
    <name type="scientific">Dreissena polymorpha</name>
    <name type="common">Zebra mussel</name>
    <name type="synonym">Mytilus polymorpha</name>
    <dbReference type="NCBI Taxonomy" id="45954"/>
    <lineage>
        <taxon>Eukaryota</taxon>
        <taxon>Metazoa</taxon>
        <taxon>Spiralia</taxon>
        <taxon>Lophotrochozoa</taxon>
        <taxon>Mollusca</taxon>
        <taxon>Bivalvia</taxon>
        <taxon>Autobranchia</taxon>
        <taxon>Heteroconchia</taxon>
        <taxon>Euheterodonta</taxon>
        <taxon>Imparidentia</taxon>
        <taxon>Neoheterodontei</taxon>
        <taxon>Myida</taxon>
        <taxon>Dreissenoidea</taxon>
        <taxon>Dreissenidae</taxon>
        <taxon>Dreissena</taxon>
    </lineage>
</organism>
<protein>
    <submittedName>
        <fullName evidence="2">Uncharacterized protein</fullName>
    </submittedName>
</protein>
<keyword evidence="3" id="KW-1185">Reference proteome</keyword>
<reference evidence="2" key="2">
    <citation type="submission" date="2020-11" db="EMBL/GenBank/DDBJ databases">
        <authorList>
            <person name="McCartney M.A."/>
            <person name="Auch B."/>
            <person name="Kono T."/>
            <person name="Mallez S."/>
            <person name="Becker A."/>
            <person name="Gohl D.M."/>
            <person name="Silverstein K.A.T."/>
            <person name="Koren S."/>
            <person name="Bechman K.B."/>
            <person name="Herman A."/>
            <person name="Abrahante J.E."/>
            <person name="Garbe J."/>
        </authorList>
    </citation>
    <scope>NUCLEOTIDE SEQUENCE</scope>
    <source>
        <strain evidence="2">Duluth1</strain>
        <tissue evidence="2">Whole animal</tissue>
    </source>
</reference>
<feature type="region of interest" description="Disordered" evidence="1">
    <location>
        <begin position="1"/>
        <end position="67"/>
    </location>
</feature>
<feature type="compositionally biased region" description="Polar residues" evidence="1">
    <location>
        <begin position="1"/>
        <end position="11"/>
    </location>
</feature>
<dbReference type="Proteomes" id="UP000828390">
    <property type="component" value="Unassembled WGS sequence"/>
</dbReference>
<dbReference type="AlphaFoldDB" id="A0A9D4KFE9"/>
<sequence>MGDLLSNSLNPSPERHQTAYETSDFLLGGPSFNPQPVSRGVSNEIPETIQEESESRRESTVDSRRESLDKLRRLSLHTRQFETLVDIAQSSGSSEDSGNGVLSLNDDGSLNGQSESFYNETDCESADVDSAQGGLGSTDEQNARTMPNGQSNSLANNASVPVGNTMNKRNSGKVKPMKSDSFEKAVGFLLESTLKKQQQASIKRVKFDYV</sequence>
<proteinExistence type="predicted"/>
<name>A0A9D4KFE9_DREPO</name>
<accession>A0A9D4KFE9</accession>